<organism evidence="2 3">
    <name type="scientific">Ancylomarina salipaludis</name>
    <dbReference type="NCBI Taxonomy" id="2501299"/>
    <lineage>
        <taxon>Bacteria</taxon>
        <taxon>Pseudomonadati</taxon>
        <taxon>Bacteroidota</taxon>
        <taxon>Bacteroidia</taxon>
        <taxon>Marinilabiliales</taxon>
        <taxon>Marinifilaceae</taxon>
        <taxon>Ancylomarina</taxon>
    </lineage>
</organism>
<dbReference type="Proteomes" id="UP000289703">
    <property type="component" value="Unassembled WGS sequence"/>
</dbReference>
<evidence type="ECO:0000256" key="1">
    <source>
        <dbReference type="SAM" id="Phobius"/>
    </source>
</evidence>
<dbReference type="RefSeq" id="WP_129251906.1">
    <property type="nucleotide sequence ID" value="NZ_SAXA01000001.1"/>
</dbReference>
<comment type="caution">
    <text evidence="2">The sequence shown here is derived from an EMBL/GenBank/DDBJ whole genome shotgun (WGS) entry which is preliminary data.</text>
</comment>
<name>A0A4Q1JPU2_9BACT</name>
<keyword evidence="1" id="KW-0812">Transmembrane</keyword>
<keyword evidence="1" id="KW-0472">Membrane</keyword>
<evidence type="ECO:0000313" key="2">
    <source>
        <dbReference type="EMBL" id="RXQ97412.1"/>
    </source>
</evidence>
<keyword evidence="3" id="KW-1185">Reference proteome</keyword>
<dbReference type="EMBL" id="SAXA01000001">
    <property type="protein sequence ID" value="RXQ97412.1"/>
    <property type="molecule type" value="Genomic_DNA"/>
</dbReference>
<proteinExistence type="predicted"/>
<protein>
    <recommendedName>
        <fullName evidence="4">CD-NTase-associated protein 12/Pycsar effector protein TIR domain-containing protein</fullName>
    </recommendedName>
</protein>
<gene>
    <name evidence="2" type="ORF">EO244_00555</name>
</gene>
<keyword evidence="1" id="KW-1133">Transmembrane helix</keyword>
<reference evidence="2 3" key="1">
    <citation type="submission" date="2019-01" db="EMBL/GenBank/DDBJ databases">
        <title>Ancylomarina salipaludis sp. nov., isolated from a salt marsh.</title>
        <authorList>
            <person name="Yoon J.-H."/>
        </authorList>
    </citation>
    <scope>NUCLEOTIDE SEQUENCE [LARGE SCALE GENOMIC DNA]</scope>
    <source>
        <strain evidence="2 3">SHSM-M15</strain>
    </source>
</reference>
<dbReference type="AlphaFoldDB" id="A0A4Q1JPU2"/>
<dbReference type="OrthoDB" id="754716at2"/>
<sequence length="192" mass="21566">MSNNIKPKAFISCSVRDEDKKFNLAVEKIVRKHGFEPCGTVGRYVNYAEPVPVSMKKEIEACDILVVAAPPRFKQTEISSSNTNISVPEMIYIESAMAYSNEKPVVAFIQEGVSPGNFISSITQYFTVDSTTLKVKEKKQLKPFFTDLHNKVSETIKENKKETALVLVIFGFVVIGICTAANWVYKQFKPKE</sequence>
<feature type="transmembrane region" description="Helical" evidence="1">
    <location>
        <begin position="164"/>
        <end position="185"/>
    </location>
</feature>
<accession>A0A4Q1JPU2</accession>
<evidence type="ECO:0000313" key="3">
    <source>
        <dbReference type="Proteomes" id="UP000289703"/>
    </source>
</evidence>
<evidence type="ECO:0008006" key="4">
    <source>
        <dbReference type="Google" id="ProtNLM"/>
    </source>
</evidence>